<evidence type="ECO:0000313" key="1">
    <source>
        <dbReference type="EMBL" id="BAK93654.1"/>
    </source>
</evidence>
<organism evidence="1 2">
    <name type="scientific">Tetragenococcus halophilus (strain DSM 20338 / JCM 20259 / NCIMB 9735 / NBRC 12172)</name>
    <name type="common">Pediococcus halophilus</name>
    <dbReference type="NCBI Taxonomy" id="945021"/>
    <lineage>
        <taxon>Bacteria</taxon>
        <taxon>Bacillati</taxon>
        <taxon>Bacillota</taxon>
        <taxon>Bacilli</taxon>
        <taxon>Lactobacillales</taxon>
        <taxon>Enterococcaceae</taxon>
        <taxon>Tetragenococcus</taxon>
    </lineage>
</organism>
<accession>A0AAN1SER0</accession>
<proteinExistence type="predicted"/>
<sequence>MALQLPLKRVGQAGDVADSVIYLRENSFVIGEIVHNEGGHRLI</sequence>
<name>A0AAN1SER0_TETHN</name>
<dbReference type="Proteomes" id="UP000002663">
    <property type="component" value="Chromosome"/>
</dbReference>
<reference evidence="1 2" key="1">
    <citation type="submission" date="2011-01" db="EMBL/GenBank/DDBJ databases">
        <title>Whole genome sequence of Tetragenococcus halophilus NBRC 12172.</title>
        <authorList>
            <person name="Nakazawa H."/>
            <person name="Omata S."/>
            <person name="Koga C."/>
            <person name="Watanabe Y."/>
            <person name="Katano Y."/>
            <person name="Ito N."/>
            <person name="Tsukatani N."/>
            <person name="Ankai A."/>
            <person name="Oguchi A."/>
            <person name="Fukui S."/>
            <person name="Yashiro I."/>
            <person name="Kamata S."/>
            <person name="Hashimoto Y."/>
            <person name="Yamazaki J."/>
            <person name="Taguchi H."/>
            <person name="Tanaka A."/>
            <person name="Koyama T."/>
            <person name="Ichige A."/>
            <person name="Hanya Y."/>
            <person name="Tanikawa S."/>
            <person name="Yamazaki S."/>
            <person name="Fujita N."/>
        </authorList>
    </citation>
    <scope>NUCLEOTIDE SEQUENCE [LARGE SCALE GENOMIC DNA]</scope>
    <source>
        <strain evidence="2">DSM 20338 / JCM 20259 / NCIMB 9735 / NBRC 12172</strain>
    </source>
</reference>
<evidence type="ECO:0000313" key="2">
    <source>
        <dbReference type="Proteomes" id="UP000002663"/>
    </source>
</evidence>
<dbReference type="SUPFAM" id="SSF51735">
    <property type="entry name" value="NAD(P)-binding Rossmann-fold domains"/>
    <property type="match status" value="1"/>
</dbReference>
<gene>
    <name evidence="1" type="ordered locus">TEH_03270</name>
</gene>
<dbReference type="KEGG" id="thl:TEH_03270"/>
<dbReference type="RefSeq" id="WP_014123723.1">
    <property type="nucleotide sequence ID" value="NC_016052.1"/>
</dbReference>
<dbReference type="InterPro" id="IPR036291">
    <property type="entry name" value="NAD(P)-bd_dom_sf"/>
</dbReference>
<protein>
    <submittedName>
        <fullName evidence="1">Uncharacterized protein</fullName>
    </submittedName>
</protein>
<dbReference type="EMBL" id="AP012046">
    <property type="protein sequence ID" value="BAK93654.1"/>
    <property type="molecule type" value="Genomic_DNA"/>
</dbReference>
<dbReference type="AlphaFoldDB" id="A0AAN1SER0"/>